<comment type="caution">
    <text evidence="3">The sequence shown here is derived from an EMBL/GenBank/DDBJ whole genome shotgun (WGS) entry which is preliminary data.</text>
</comment>
<reference evidence="3" key="2">
    <citation type="submission" date="2023-06" db="EMBL/GenBank/DDBJ databases">
        <authorList>
            <consortium name="Lawrence Berkeley National Laboratory"/>
            <person name="Haridas S."/>
            <person name="Hensen N."/>
            <person name="Bonometti L."/>
            <person name="Westerberg I."/>
            <person name="Brannstrom I.O."/>
            <person name="Guillou S."/>
            <person name="Cros-Aarteil S."/>
            <person name="Calhoun S."/>
            <person name="Kuo A."/>
            <person name="Mondo S."/>
            <person name="Pangilinan J."/>
            <person name="Riley R."/>
            <person name="LaButti K."/>
            <person name="Andreopoulos B."/>
            <person name="Lipzen A."/>
            <person name="Chen C."/>
            <person name="Yanf M."/>
            <person name="Daum C."/>
            <person name="Ng V."/>
            <person name="Clum A."/>
            <person name="Steindorff A."/>
            <person name="Ohm R."/>
            <person name="Martin F."/>
            <person name="Silar P."/>
            <person name="Natvig D."/>
            <person name="Lalanne C."/>
            <person name="Gautier V."/>
            <person name="Ament-velasquez S.L."/>
            <person name="Kruys A."/>
            <person name="Hutchinson M.I."/>
            <person name="Powell A.J."/>
            <person name="Barry K."/>
            <person name="Miller A.N."/>
            <person name="Grigoriev I.V."/>
            <person name="Debuchy R."/>
            <person name="Gladieux P."/>
            <person name="Thoren M.H."/>
            <person name="Johannesson H."/>
        </authorList>
    </citation>
    <scope>NUCLEOTIDE SEQUENCE</scope>
    <source>
        <strain evidence="3">CBS 232.78</strain>
    </source>
</reference>
<dbReference type="AlphaFoldDB" id="A0AAE0NRY7"/>
<feature type="region of interest" description="Disordered" evidence="2">
    <location>
        <begin position="323"/>
        <end position="360"/>
    </location>
</feature>
<organism evidence="3 4">
    <name type="scientific">Podospora didyma</name>
    <dbReference type="NCBI Taxonomy" id="330526"/>
    <lineage>
        <taxon>Eukaryota</taxon>
        <taxon>Fungi</taxon>
        <taxon>Dikarya</taxon>
        <taxon>Ascomycota</taxon>
        <taxon>Pezizomycotina</taxon>
        <taxon>Sordariomycetes</taxon>
        <taxon>Sordariomycetidae</taxon>
        <taxon>Sordariales</taxon>
        <taxon>Podosporaceae</taxon>
        <taxon>Podospora</taxon>
    </lineage>
</organism>
<dbReference type="Proteomes" id="UP001285441">
    <property type="component" value="Unassembled WGS sequence"/>
</dbReference>
<evidence type="ECO:0008006" key="5">
    <source>
        <dbReference type="Google" id="ProtNLM"/>
    </source>
</evidence>
<evidence type="ECO:0000256" key="1">
    <source>
        <dbReference type="SAM" id="Coils"/>
    </source>
</evidence>
<keyword evidence="1" id="KW-0175">Coiled coil</keyword>
<proteinExistence type="predicted"/>
<feature type="compositionally biased region" description="Basic residues" evidence="2">
    <location>
        <begin position="416"/>
        <end position="426"/>
    </location>
</feature>
<accession>A0AAE0NRY7</accession>
<evidence type="ECO:0000313" key="4">
    <source>
        <dbReference type="Proteomes" id="UP001285441"/>
    </source>
</evidence>
<evidence type="ECO:0000256" key="2">
    <source>
        <dbReference type="SAM" id="MobiDB-lite"/>
    </source>
</evidence>
<gene>
    <name evidence="3" type="ORF">B0H63DRAFT_468045</name>
</gene>
<feature type="coiled-coil region" evidence="1">
    <location>
        <begin position="76"/>
        <end position="110"/>
    </location>
</feature>
<evidence type="ECO:0000313" key="3">
    <source>
        <dbReference type="EMBL" id="KAK3386592.1"/>
    </source>
</evidence>
<reference evidence="3" key="1">
    <citation type="journal article" date="2023" name="Mol. Phylogenet. Evol.">
        <title>Genome-scale phylogeny and comparative genomics of the fungal order Sordariales.</title>
        <authorList>
            <person name="Hensen N."/>
            <person name="Bonometti L."/>
            <person name="Westerberg I."/>
            <person name="Brannstrom I.O."/>
            <person name="Guillou S."/>
            <person name="Cros-Aarteil S."/>
            <person name="Calhoun S."/>
            <person name="Haridas S."/>
            <person name="Kuo A."/>
            <person name="Mondo S."/>
            <person name="Pangilinan J."/>
            <person name="Riley R."/>
            <person name="LaButti K."/>
            <person name="Andreopoulos B."/>
            <person name="Lipzen A."/>
            <person name="Chen C."/>
            <person name="Yan M."/>
            <person name="Daum C."/>
            <person name="Ng V."/>
            <person name="Clum A."/>
            <person name="Steindorff A."/>
            <person name="Ohm R.A."/>
            <person name="Martin F."/>
            <person name="Silar P."/>
            <person name="Natvig D.O."/>
            <person name="Lalanne C."/>
            <person name="Gautier V."/>
            <person name="Ament-Velasquez S.L."/>
            <person name="Kruys A."/>
            <person name="Hutchinson M.I."/>
            <person name="Powell A.J."/>
            <person name="Barry K."/>
            <person name="Miller A.N."/>
            <person name="Grigoriev I.V."/>
            <person name="Debuchy R."/>
            <person name="Gladieux P."/>
            <person name="Hiltunen Thoren M."/>
            <person name="Johannesson H."/>
        </authorList>
    </citation>
    <scope>NUCLEOTIDE SEQUENCE</scope>
    <source>
        <strain evidence="3">CBS 232.78</strain>
    </source>
</reference>
<feature type="compositionally biased region" description="Low complexity" evidence="2">
    <location>
        <begin position="427"/>
        <end position="449"/>
    </location>
</feature>
<protein>
    <recommendedName>
        <fullName evidence="5">MEI5 protein</fullName>
    </recommendedName>
</protein>
<name>A0AAE0NRY7_9PEZI</name>
<keyword evidence="4" id="KW-1185">Reference proteome</keyword>
<dbReference type="EMBL" id="JAULSW010000003">
    <property type="protein sequence ID" value="KAK3386592.1"/>
    <property type="molecule type" value="Genomic_DNA"/>
</dbReference>
<feature type="region of interest" description="Disordered" evidence="2">
    <location>
        <begin position="407"/>
        <end position="458"/>
    </location>
</feature>
<sequence length="458" mass="50763">MPPQPNHAEVVEGLFRVVLSNTSFKHLNTIAEENIKLRDEIEKVKSVNDYQDGKLGRLRDELSSAKQQTHDKDVTLEANRKEIKALTEQISVAQKELKLANKQLDAKAHQLQTLESFAIKMVPFSKDDIFSRLGSLFQTARSVAETYFGVDLAAKTLDEAVLWESIRQHKRVRNEIPMPLSNTPSAKHMRMSAFLAILSDELCSKVFRPTYLLEHDEELSELLSELAEKDALRGSYLRSVLLHTESKYQSTMANDRFKNTVQIVFAHFEPLLSSSTQKDSFRSALDKLCKTACDYWQHIQKVNDKVEWTFDLHSPECDWKPFISKASAEPGPKQQPNSNGNSSGSGPSSGKKSQAPSKSLPDLTSDLVDIVVWPGFYAVDSSGTEDGLTPGYALWDSQVLSAKAEEKAQLTSGPHRAARQSSRRSRTMSISASNGSEGNSNSNGGFLSSRVGGGQKGA</sequence>
<feature type="compositionally biased region" description="Low complexity" evidence="2">
    <location>
        <begin position="332"/>
        <end position="359"/>
    </location>
</feature>